<reference evidence="1 2" key="1">
    <citation type="submission" date="2020-07" db="EMBL/GenBank/DDBJ databases">
        <authorList>
            <person name="Sun Q."/>
        </authorList>
    </citation>
    <scope>NUCLEOTIDE SEQUENCE [LARGE SCALE GENOMIC DNA]</scope>
    <source>
        <strain evidence="1 2">CGMCC 1.13654</strain>
    </source>
</reference>
<evidence type="ECO:0000313" key="1">
    <source>
        <dbReference type="EMBL" id="MBA2934602.1"/>
    </source>
</evidence>
<protein>
    <submittedName>
        <fullName evidence="1">Conjugal transfer protein TrbC</fullName>
    </submittedName>
</protein>
<dbReference type="EMBL" id="JACEIB010000006">
    <property type="protein sequence ID" value="MBA2934602.1"/>
    <property type="molecule type" value="Genomic_DNA"/>
</dbReference>
<dbReference type="Pfam" id="PF09673">
    <property type="entry name" value="TrbC_Ftype"/>
    <property type="match status" value="1"/>
</dbReference>
<name>A0A838L7C9_9SPHN</name>
<sequence>MDALRHAMAQDKASAPAMTLPAFETPKADGATQRKAWSAMHAQAADPGMARRADAAMAKGKTGLVAQQTTMSMRVGQALGLSQPDIVSLARVAAPDAHVRWVPLLFVSSSMPIDELRTYAAALEKTGGALAFRGMPGGLHRVAPMAKLSAEILRLDPGCEGPACAMRGTPIVVDPIAFRQHGIEHVPAMAMVAGDPTQAYCERGETPAAPTPVVYGDAALSGLLEEAGRLGAKEEVRDAEARLGDR</sequence>
<keyword evidence="2" id="KW-1185">Reference proteome</keyword>
<dbReference type="InterPro" id="IPR019106">
    <property type="entry name" value="T4SS_TrbC"/>
</dbReference>
<gene>
    <name evidence="1" type="ORF">HZF05_10900</name>
</gene>
<comment type="caution">
    <text evidence="1">The sequence shown here is derived from an EMBL/GenBank/DDBJ whole genome shotgun (WGS) entry which is preliminary data.</text>
</comment>
<organism evidence="1 2">
    <name type="scientific">Sphingomonas chungangi</name>
    <dbReference type="NCBI Taxonomy" id="2683589"/>
    <lineage>
        <taxon>Bacteria</taxon>
        <taxon>Pseudomonadati</taxon>
        <taxon>Pseudomonadota</taxon>
        <taxon>Alphaproteobacteria</taxon>
        <taxon>Sphingomonadales</taxon>
        <taxon>Sphingomonadaceae</taxon>
        <taxon>Sphingomonas</taxon>
    </lineage>
</organism>
<dbReference type="Proteomes" id="UP000570166">
    <property type="component" value="Unassembled WGS sequence"/>
</dbReference>
<dbReference type="AlphaFoldDB" id="A0A838L7C9"/>
<accession>A0A838L7C9</accession>
<evidence type="ECO:0000313" key="2">
    <source>
        <dbReference type="Proteomes" id="UP000570166"/>
    </source>
</evidence>
<proteinExistence type="predicted"/>